<name>A0A381XQ12_9ZZZZ</name>
<organism evidence="2">
    <name type="scientific">marine metagenome</name>
    <dbReference type="NCBI Taxonomy" id="408172"/>
    <lineage>
        <taxon>unclassified sequences</taxon>
        <taxon>metagenomes</taxon>
        <taxon>ecological metagenomes</taxon>
    </lineage>
</organism>
<dbReference type="SUPFAM" id="SSF51735">
    <property type="entry name" value="NAD(P)-binding Rossmann-fold domains"/>
    <property type="match status" value="1"/>
</dbReference>
<reference evidence="2" key="1">
    <citation type="submission" date="2018-05" db="EMBL/GenBank/DDBJ databases">
        <authorList>
            <person name="Lanie J.A."/>
            <person name="Ng W.-L."/>
            <person name="Kazmierczak K.M."/>
            <person name="Andrzejewski T.M."/>
            <person name="Davidsen T.M."/>
            <person name="Wayne K.J."/>
            <person name="Tettelin H."/>
            <person name="Glass J.I."/>
            <person name="Rusch D."/>
            <person name="Podicherti R."/>
            <person name="Tsui H.-C.T."/>
            <person name="Winkler M.E."/>
        </authorList>
    </citation>
    <scope>NUCLEOTIDE SEQUENCE</scope>
</reference>
<sequence length="333" mass="36582">VVTGTSTILIAGAGQLGSRYLQGLAACTTNLRIFVQDPDSYARATAISRWEEAGGSETDHVVTAHDGLEDIPRELDLAIVATTASVRPTATEQIADHADIQMWILEKVLAQSEIDLDRIVTAVDNPFSAWVNTWARTTPWYRQMRFHSGGGPVRFGIEGGFWGLACNSIHFLDLMAWWTNEDLISVDVSELNKELLPSKRLGNQEITGLLRASYSGGTTGQLSSEPPVNVGTEVGSDEPSRMWIARDTMLWDVTDPCSSTQGMATRTDGQRFQGRIELQSERTASLVDNLIDTGTCGLTDLETSVSQHRVFLRGLLDHWRIVTGEDIHQVPIT</sequence>
<proteinExistence type="predicted"/>
<feature type="non-terminal residue" evidence="2">
    <location>
        <position position="1"/>
    </location>
</feature>
<accession>A0A381XQ12</accession>
<gene>
    <name evidence="2" type="ORF">METZ01_LOCUS119652</name>
</gene>
<evidence type="ECO:0000313" key="2">
    <source>
        <dbReference type="EMBL" id="SVA66798.1"/>
    </source>
</evidence>
<dbReference type="InterPro" id="IPR036291">
    <property type="entry name" value="NAD(P)-bd_dom_sf"/>
</dbReference>
<protein>
    <recommendedName>
        <fullName evidence="3">Gfo/Idh/MocA-like oxidoreductase N-terminal domain-containing protein</fullName>
    </recommendedName>
</protein>
<evidence type="ECO:0008006" key="3">
    <source>
        <dbReference type="Google" id="ProtNLM"/>
    </source>
</evidence>
<dbReference type="Gene3D" id="3.40.50.720">
    <property type="entry name" value="NAD(P)-binding Rossmann-like Domain"/>
    <property type="match status" value="1"/>
</dbReference>
<dbReference type="EMBL" id="UINC01015954">
    <property type="protein sequence ID" value="SVA66798.1"/>
    <property type="molecule type" value="Genomic_DNA"/>
</dbReference>
<feature type="region of interest" description="Disordered" evidence="1">
    <location>
        <begin position="217"/>
        <end position="236"/>
    </location>
</feature>
<dbReference type="AlphaFoldDB" id="A0A381XQ12"/>
<evidence type="ECO:0000256" key="1">
    <source>
        <dbReference type="SAM" id="MobiDB-lite"/>
    </source>
</evidence>